<evidence type="ECO:0000256" key="10">
    <source>
        <dbReference type="ARBA" id="ARBA00023136"/>
    </source>
</evidence>
<protein>
    <recommendedName>
        <fullName evidence="12">1,3-beta-glucan synthase</fullName>
        <ecNumber evidence="3">2.4.1.34</ecNumber>
    </recommendedName>
    <alternativeName>
        <fullName evidence="12">1,3-beta-glucan synthase</fullName>
    </alternativeName>
</protein>
<reference evidence="17" key="1">
    <citation type="submission" date="2021-01" db="EMBL/GenBank/DDBJ databases">
        <authorList>
            <person name="Lovell J.T."/>
            <person name="Bentley N."/>
            <person name="Bhattarai G."/>
            <person name="Jenkins J.W."/>
            <person name="Sreedasyam A."/>
            <person name="Alarcon Y."/>
            <person name="Bock C."/>
            <person name="Boston L."/>
            <person name="Carlson J."/>
            <person name="Cervantes K."/>
            <person name="Clermont K."/>
            <person name="Krom N."/>
            <person name="Kubenka K."/>
            <person name="Mamidi S."/>
            <person name="Mattison C."/>
            <person name="Monteros M."/>
            <person name="Pisani C."/>
            <person name="Plott C."/>
            <person name="Rajasekar S."/>
            <person name="Rhein H.S."/>
            <person name="Rohla C."/>
            <person name="Song M."/>
            <person name="Hilaire R.S."/>
            <person name="Shu S."/>
            <person name="Wells L."/>
            <person name="Wang X."/>
            <person name="Webber J."/>
            <person name="Heerema R.J."/>
            <person name="Klein P."/>
            <person name="Conner P."/>
            <person name="Grauke L."/>
            <person name="Grimwood J."/>
            <person name="Schmutz J."/>
            <person name="Randall J.J."/>
        </authorList>
    </citation>
    <scope>NUCLEOTIDE SEQUENCE</scope>
    <source>
        <tissue evidence="17">Leaf</tissue>
    </source>
</reference>
<dbReference type="SMART" id="SM01205">
    <property type="entry name" value="FKS1_dom1"/>
    <property type="match status" value="1"/>
</dbReference>
<dbReference type="Pfam" id="PF25968">
    <property type="entry name" value="CALS1"/>
    <property type="match status" value="1"/>
</dbReference>
<keyword evidence="5" id="KW-0328">Glycosyltransferase</keyword>
<evidence type="ECO:0000256" key="15">
    <source>
        <dbReference type="SAM" id="Phobius"/>
    </source>
</evidence>
<evidence type="ECO:0000256" key="14">
    <source>
        <dbReference type="SAM" id="MobiDB-lite"/>
    </source>
</evidence>
<dbReference type="EC" id="2.4.1.34" evidence="3"/>
<evidence type="ECO:0000256" key="12">
    <source>
        <dbReference type="ARBA" id="ARBA00032165"/>
    </source>
</evidence>
<feature type="transmembrane region" description="Helical" evidence="15">
    <location>
        <begin position="666"/>
        <end position="686"/>
    </location>
</feature>
<dbReference type="GO" id="GO:0005886">
    <property type="term" value="C:plasma membrane"/>
    <property type="evidence" value="ECO:0007669"/>
    <property type="project" value="UniProtKB-SubCell"/>
</dbReference>
<dbReference type="InterPro" id="IPR039431">
    <property type="entry name" value="Vta1/CALS_N"/>
</dbReference>
<comment type="similarity">
    <text evidence="2">Belongs to the glycosyltransferase 48 family.</text>
</comment>
<dbReference type="Pfam" id="PF04652">
    <property type="entry name" value="Vta1"/>
    <property type="match status" value="1"/>
</dbReference>
<proteinExistence type="inferred from homology"/>
<feature type="transmembrane region" description="Helical" evidence="15">
    <location>
        <begin position="1902"/>
        <end position="1924"/>
    </location>
</feature>
<feature type="transmembrane region" description="Helical" evidence="15">
    <location>
        <begin position="1799"/>
        <end position="1820"/>
    </location>
</feature>
<keyword evidence="6" id="KW-0808">Transferase</keyword>
<dbReference type="GO" id="GO:0006075">
    <property type="term" value="P:(1-&gt;3)-beta-D-glucan biosynthetic process"/>
    <property type="evidence" value="ECO:0007669"/>
    <property type="project" value="InterPro"/>
</dbReference>
<sequence length="1961" mass="226939">MLSSSSSMRAGSSDQPPQPQRRIIRTQTAGNLGESMFDSEVVPSSLVEIAPILRVANEVEKSNPRVAYLCRFYAFEKAHRLDPTSSGRGVRQFKTALLQRLERENDPTLMERVKKSDAREMQSFYQNYYKKYIQALQNAADKADRAQLTKAYQTANVLFEVLKAVNMNQSMEVDREILDVQDKVAEKTEYYVPYNILPLDPDSKDQAIMRYPEIQAAVYALRNTRGLPWPKDYQKKDEDILDWLQAMFGFQKHNVANQREHLILLLANVHIRQFPKPDQQPKLDERALTEVMKKLFKNYKKWCKYLGRKSSLWLPTIQQEVQQRKLLYMGLYLLIWGEAANLRFMPECLCYIYHHMAFELYGMLAGNVSPMTGENVKPAYGGEEEAFLRKVVTPIYKVIAKEAETSKQGRSKHSRWRNYDDLNEYFWSVDCFRLGWPMRADADFFRLPIEKILENNGDNKPATRDQWVGKVNFVEIRSFWHIFRSFDRMWSFFILCLQAMIIVAWNGTGDPSSIFSSDVFKKVLSVFITAAILKLSQAVLDVILSWKARWSMSFHVRLRYILKVVSAAAWVIVLPVTYAYTWENPPGFAQTIKSWFGNSSSAPSLFILAVVLYLSPNMLAALLFLFPFIRRFLERSNYKIVMLMMWWSQPRLYVGRGMHESAFSLFKYTMFWVLLIVTKLAFSYYIEIKPLVGPTKAIMDVQIRNYQWHEFFPRAKNNIGVVIALWAPIILVYFMDTQIWYAIFSTIFGGVYGAFRRLGEIRTLGMLRSRFESLPGAFNACLIPEEKREPKKKGLRATLSRDFPEEIQPNKAARFAQLWNKIITSFREEDLIDDREMDLLLVPYWANRDLGLMQWPPFLLASKIPIALDMAKDSNGKDRELQKRIDGDTYMSCAVRECYASFKNIIKSLVQGQREKQVIDYIFGEVDQHIDKHDLVREFKMSALPSLYDYFVKLMKCLLDNKKEDSNQVVFLFQDMLEVVTRDIMMEDHSSLLESIHGGSAGHEGRDPLNHPYQLFASSGAINFPVEVTEAWTEKIKRLYLLLVTKESAMDVPSNLEARRRISFFSNSLFMDMPYAPKVRNMLSFSILTPYYNEEVLFSLHDLEVPNEDGVSILFYLQKIYPDEWNNFLQRVKCSSEEELKVKCSGEEESKDSDYLREELRLWASYRGQSLTRTARGMMYYRKALELQAFLDMAKDEDLMEGYKAIESNTEDHSKGERSLWAQCQAVADMKFTYVVSCQQYGINKRSGDPRAQDILRLMTTYPSLRVAYIDEVEKPSSEKSNKINEKVYFSCLVKAALPKSDNSDPGQNLDQEIYRIRLPGPAILGEGKPENQNHAIIFTRGEGLQTIDMNQDNYMEEALKMRNLLQEFLKKHDGVRYPTILGLREHIFTGSVSSLAWFMSNQETSFVTIGQRLLANPLKVRFHYGHPDVFDRLFHLTRGGVSKASKVINLSEDIFAGFNSTLREGNVTHHEYIQVGKGRDVGLNQISMFEAKIANGNGEQTLSRDIYRLGHRFDFFRMLSAYFTTVGFYFSTLITVLIVYVFLYGRLYLVLSGLEEGMINQPAIRDNKPLQVALASQSFVQIGFLMALPMLMEIGLERGFRTALSEFILMQLQLAPVFFTFSLGTKTHYYGRTLLHGGAKYRATGRGFVVFHAKFADNYRLYSRSHFVKGLELMILLLVYQIFGHTYRSPVAYVLITISMWFMVGTWLFAPFLFNPSGFEWQKIIDDWTDWNKWISNRGGIGVPPEKSWESWWEEEQEHLRHSGTRGIIAEILLSLRFFIYQYGLVYHLNITKNTKSFLVYGVSWLVIFLILFVMKTVSVGRRRFSAKFQLVFRLIKGLIFLTFVSILVTLIALPHMTLQDIIVCILAFMPTGWGLLLIAQACKPAVQKAGFWGSVRTLARGYEIIIGLLLFTPVAFLAWFPFVSEFQTRMLFNQAFSRGLQISRILGGQRKDRAARNKD</sequence>
<feature type="transmembrane region" description="Helical" evidence="15">
    <location>
        <begin position="526"/>
        <end position="548"/>
    </location>
</feature>
<comment type="caution">
    <text evidence="17">The sequence shown here is derived from an EMBL/GenBank/DDBJ whole genome shotgun (WGS) entry which is preliminary data.</text>
</comment>
<gene>
    <name evidence="17" type="ORF">I3842_14G131700</name>
</gene>
<evidence type="ECO:0000256" key="1">
    <source>
        <dbReference type="ARBA" id="ARBA00004651"/>
    </source>
</evidence>
<feature type="transmembrane region" description="Helical" evidence="15">
    <location>
        <begin position="1832"/>
        <end position="1854"/>
    </location>
</feature>
<feature type="transmembrane region" description="Helical" evidence="15">
    <location>
        <begin position="1571"/>
        <end position="1592"/>
    </location>
</feature>
<comment type="subcellular location">
    <subcellularLocation>
        <location evidence="1">Cell membrane</location>
        <topology evidence="1">Multi-pass membrane protein</topology>
    </subcellularLocation>
</comment>
<dbReference type="EMBL" id="CM031838">
    <property type="protein sequence ID" value="KAG6679431.1"/>
    <property type="molecule type" value="Genomic_DNA"/>
</dbReference>
<evidence type="ECO:0000256" key="9">
    <source>
        <dbReference type="ARBA" id="ARBA00022989"/>
    </source>
</evidence>
<evidence type="ECO:0000256" key="4">
    <source>
        <dbReference type="ARBA" id="ARBA00022475"/>
    </source>
</evidence>
<feature type="transmembrane region" description="Helical" evidence="15">
    <location>
        <begin position="1522"/>
        <end position="1544"/>
    </location>
</feature>
<feature type="region of interest" description="Disordered" evidence="14">
    <location>
        <begin position="1"/>
        <end position="22"/>
    </location>
</feature>
<feature type="transmembrane region" description="Helical" evidence="15">
    <location>
        <begin position="1694"/>
        <end position="1715"/>
    </location>
</feature>
<keyword evidence="4" id="KW-1003">Cell membrane</keyword>
<dbReference type="InterPro" id="IPR058851">
    <property type="entry name" value="CALS1_helical"/>
</dbReference>
<evidence type="ECO:0000256" key="3">
    <source>
        <dbReference type="ARBA" id="ARBA00012589"/>
    </source>
</evidence>
<evidence type="ECO:0000313" key="17">
    <source>
        <dbReference type="EMBL" id="KAG6679431.1"/>
    </source>
</evidence>
<keyword evidence="7 15" id="KW-0812">Transmembrane</keyword>
<feature type="transmembrane region" description="Helical" evidence="15">
    <location>
        <begin position="740"/>
        <end position="759"/>
    </location>
</feature>
<dbReference type="FunFam" id="1.25.40.270:FF:000002">
    <property type="entry name" value="callose synthase 3"/>
    <property type="match status" value="1"/>
</dbReference>
<feature type="domain" description="1,3-beta-glucan synthase component FKS1-like" evidence="16">
    <location>
        <begin position="323"/>
        <end position="439"/>
    </location>
</feature>
<feature type="transmembrane region" description="Helical" evidence="15">
    <location>
        <begin position="1860"/>
        <end position="1881"/>
    </location>
</feature>
<dbReference type="GO" id="GO:0071555">
    <property type="term" value="P:cell wall organization"/>
    <property type="evidence" value="ECO:0007669"/>
    <property type="project" value="UniProtKB-KW"/>
</dbReference>
<feature type="compositionally biased region" description="Low complexity" evidence="14">
    <location>
        <begin position="1"/>
        <end position="13"/>
    </location>
</feature>
<evidence type="ECO:0000259" key="16">
    <source>
        <dbReference type="SMART" id="SM01205"/>
    </source>
</evidence>
<keyword evidence="10 15" id="KW-0472">Membrane</keyword>
<keyword evidence="11" id="KW-0961">Cell wall biogenesis/degradation</keyword>
<evidence type="ECO:0000313" key="18">
    <source>
        <dbReference type="Proteomes" id="UP000811246"/>
    </source>
</evidence>
<evidence type="ECO:0000256" key="7">
    <source>
        <dbReference type="ARBA" id="ARBA00022692"/>
    </source>
</evidence>
<dbReference type="GO" id="GO:0003843">
    <property type="term" value="F:1,3-beta-D-glucan synthase activity"/>
    <property type="evidence" value="ECO:0007669"/>
    <property type="project" value="UniProtKB-EC"/>
</dbReference>
<comment type="catalytic activity">
    <reaction evidence="13">
        <text>[(1-&gt;3)-beta-D-glucosyl](n) + UDP-alpha-D-glucose = [(1-&gt;3)-beta-D-glucosyl](n+1) + UDP + H(+)</text>
        <dbReference type="Rhea" id="RHEA:21476"/>
        <dbReference type="Rhea" id="RHEA-COMP:11146"/>
        <dbReference type="Rhea" id="RHEA-COMP:14303"/>
        <dbReference type="ChEBI" id="CHEBI:15378"/>
        <dbReference type="ChEBI" id="CHEBI:37671"/>
        <dbReference type="ChEBI" id="CHEBI:58223"/>
        <dbReference type="ChEBI" id="CHEBI:58885"/>
        <dbReference type="EC" id="2.4.1.34"/>
    </reaction>
</comment>
<dbReference type="PANTHER" id="PTHR12741:SF48">
    <property type="entry name" value="1,3-BETA-GLUCAN SYNTHASE COMPONENT FKS1-RELATED"/>
    <property type="match status" value="1"/>
</dbReference>
<feature type="transmembrane region" description="Helical" evidence="15">
    <location>
        <begin position="489"/>
        <end position="506"/>
    </location>
</feature>
<feature type="transmembrane region" description="Helical" evidence="15">
    <location>
        <begin position="717"/>
        <end position="734"/>
    </location>
</feature>
<evidence type="ECO:0000256" key="13">
    <source>
        <dbReference type="ARBA" id="ARBA00047777"/>
    </source>
</evidence>
<evidence type="ECO:0000256" key="2">
    <source>
        <dbReference type="ARBA" id="ARBA00009040"/>
    </source>
</evidence>
<keyword evidence="9 15" id="KW-1133">Transmembrane helix</keyword>
<dbReference type="PANTHER" id="PTHR12741">
    <property type="entry name" value="LYST-INTERACTING PROTEIN LIP5 DOPAMINE RESPONSIVE PROTEIN DRG-1"/>
    <property type="match status" value="1"/>
</dbReference>
<dbReference type="InterPro" id="IPR026899">
    <property type="entry name" value="FKS1-like_dom1"/>
</dbReference>
<feature type="transmembrane region" description="Helical" evidence="15">
    <location>
        <begin position="602"/>
        <end position="626"/>
    </location>
</feature>
<dbReference type="Proteomes" id="UP000811246">
    <property type="component" value="Chromosome 14"/>
</dbReference>
<name>A0A922AI97_CARIL</name>
<feature type="transmembrane region" description="Helical" evidence="15">
    <location>
        <begin position="560"/>
        <end position="582"/>
    </location>
</feature>
<evidence type="ECO:0000256" key="8">
    <source>
        <dbReference type="ARBA" id="ARBA00022960"/>
    </source>
</evidence>
<evidence type="ECO:0000256" key="11">
    <source>
        <dbReference type="ARBA" id="ARBA00023316"/>
    </source>
</evidence>
<dbReference type="InterPro" id="IPR003440">
    <property type="entry name" value="Glyco_trans_48_dom"/>
</dbReference>
<dbReference type="GO" id="GO:0000148">
    <property type="term" value="C:1,3-beta-D-glucan synthase complex"/>
    <property type="evidence" value="ECO:0007669"/>
    <property type="project" value="InterPro"/>
</dbReference>
<organism evidence="17 18">
    <name type="scientific">Carya illinoinensis</name>
    <name type="common">Pecan</name>
    <dbReference type="NCBI Taxonomy" id="32201"/>
    <lineage>
        <taxon>Eukaryota</taxon>
        <taxon>Viridiplantae</taxon>
        <taxon>Streptophyta</taxon>
        <taxon>Embryophyta</taxon>
        <taxon>Tracheophyta</taxon>
        <taxon>Spermatophyta</taxon>
        <taxon>Magnoliopsida</taxon>
        <taxon>eudicotyledons</taxon>
        <taxon>Gunneridae</taxon>
        <taxon>Pentapetalae</taxon>
        <taxon>rosids</taxon>
        <taxon>fabids</taxon>
        <taxon>Fagales</taxon>
        <taxon>Juglandaceae</taxon>
        <taxon>Carya</taxon>
    </lineage>
</organism>
<dbReference type="Pfam" id="PF14288">
    <property type="entry name" value="FKS1_dom1"/>
    <property type="match status" value="1"/>
</dbReference>
<evidence type="ECO:0000256" key="5">
    <source>
        <dbReference type="ARBA" id="ARBA00022676"/>
    </source>
</evidence>
<accession>A0A922AI97</accession>
<evidence type="ECO:0000256" key="6">
    <source>
        <dbReference type="ARBA" id="ARBA00022679"/>
    </source>
</evidence>
<dbReference type="Pfam" id="PF02364">
    <property type="entry name" value="Glucan_synthase"/>
    <property type="match status" value="1"/>
</dbReference>
<keyword evidence="8" id="KW-0133">Cell shape</keyword>
<dbReference type="GO" id="GO:0008360">
    <property type="term" value="P:regulation of cell shape"/>
    <property type="evidence" value="ECO:0007669"/>
    <property type="project" value="UniProtKB-KW"/>
</dbReference>